<keyword evidence="5" id="KW-0436">Ligase</keyword>
<keyword evidence="6" id="KW-0808">Transferase</keyword>
<keyword evidence="9" id="KW-0511">Multifunctional enzyme</keyword>
<dbReference type="InterPro" id="IPR001242">
    <property type="entry name" value="Condensation_dom"/>
</dbReference>
<dbReference type="InterPro" id="IPR045851">
    <property type="entry name" value="AMP-bd_C_sf"/>
</dbReference>
<dbReference type="Pfam" id="PF13193">
    <property type="entry name" value="AMP-binding_C"/>
    <property type="match status" value="1"/>
</dbReference>
<dbReference type="Gene3D" id="3.30.300.30">
    <property type="match status" value="1"/>
</dbReference>
<dbReference type="CDD" id="cd19534">
    <property type="entry name" value="E_NRPS"/>
    <property type="match status" value="1"/>
</dbReference>
<dbReference type="NCBIfam" id="TIGR01733">
    <property type="entry name" value="AA-adenyl-dom"/>
    <property type="match status" value="1"/>
</dbReference>
<evidence type="ECO:0000313" key="11">
    <source>
        <dbReference type="EMBL" id="MDM5453815.1"/>
    </source>
</evidence>
<dbReference type="FunFam" id="3.40.50.12780:FF:000012">
    <property type="entry name" value="Non-ribosomal peptide synthetase"/>
    <property type="match status" value="1"/>
</dbReference>
<dbReference type="InterPro" id="IPR023213">
    <property type="entry name" value="CAT-like_dom_sf"/>
</dbReference>
<evidence type="ECO:0000313" key="12">
    <source>
        <dbReference type="Proteomes" id="UP001234602"/>
    </source>
</evidence>
<dbReference type="GO" id="GO:0043041">
    <property type="term" value="P:amino acid activation for nonribosomal peptide biosynthetic process"/>
    <property type="evidence" value="ECO:0007669"/>
    <property type="project" value="TreeGrafter"/>
</dbReference>
<evidence type="ECO:0000256" key="9">
    <source>
        <dbReference type="ARBA" id="ARBA00023268"/>
    </source>
</evidence>
<dbReference type="InterPro" id="IPR025110">
    <property type="entry name" value="AMP-bd_C"/>
</dbReference>
<dbReference type="InterPro" id="IPR010060">
    <property type="entry name" value="NRPS_synth"/>
</dbReference>
<reference evidence="11" key="1">
    <citation type="submission" date="2023-06" db="EMBL/GenBank/DDBJ databases">
        <title>Comparative genomics of Bacillaceae isolates and their secondary metabolite potential.</title>
        <authorList>
            <person name="Song L."/>
            <person name="Nielsen L.J."/>
            <person name="Mohite O."/>
            <person name="Xu X."/>
            <person name="Weber T."/>
            <person name="Kovacs A.T."/>
        </authorList>
    </citation>
    <scope>NUCLEOTIDE SEQUENCE</scope>
    <source>
        <strain evidence="11">D8_B_37</strain>
    </source>
</reference>
<dbReference type="GO" id="GO:0017000">
    <property type="term" value="P:antibiotic biosynthetic process"/>
    <property type="evidence" value="ECO:0007669"/>
    <property type="project" value="UniProtKB-KW"/>
</dbReference>
<comment type="caution">
    <text evidence="11">The sequence shown here is derived from an EMBL/GenBank/DDBJ whole genome shotgun (WGS) entry which is preliminary data.</text>
</comment>
<dbReference type="Gene3D" id="2.30.38.10">
    <property type="entry name" value="Luciferase, Domain 3"/>
    <property type="match status" value="1"/>
</dbReference>
<dbReference type="Proteomes" id="UP001234602">
    <property type="component" value="Unassembled WGS sequence"/>
</dbReference>
<dbReference type="Gene3D" id="3.40.50.980">
    <property type="match status" value="2"/>
</dbReference>
<comment type="cofactor">
    <cofactor evidence="1">
        <name>pantetheine 4'-phosphate</name>
        <dbReference type="ChEBI" id="CHEBI:47942"/>
    </cofactor>
</comment>
<dbReference type="GO" id="GO:0016874">
    <property type="term" value="F:ligase activity"/>
    <property type="evidence" value="ECO:0007669"/>
    <property type="project" value="UniProtKB-KW"/>
</dbReference>
<dbReference type="EMBL" id="JAUCEY010000008">
    <property type="protein sequence ID" value="MDM5453815.1"/>
    <property type="molecule type" value="Genomic_DNA"/>
</dbReference>
<dbReference type="NCBIfam" id="TIGR01720">
    <property type="entry name" value="NRPS-para261"/>
    <property type="match status" value="1"/>
</dbReference>
<dbReference type="PANTHER" id="PTHR45527:SF14">
    <property type="entry name" value="PLIPASTATIN SYNTHASE SUBUNIT B"/>
    <property type="match status" value="1"/>
</dbReference>
<dbReference type="FunFam" id="3.40.50.980:FF:000002">
    <property type="entry name" value="Enterobactin synthetase component F"/>
    <property type="match status" value="1"/>
</dbReference>
<dbReference type="FunFam" id="2.30.38.10:FF:000001">
    <property type="entry name" value="Non-ribosomal peptide synthetase PvdI"/>
    <property type="match status" value="1"/>
</dbReference>
<dbReference type="SUPFAM" id="SSF47336">
    <property type="entry name" value="ACP-like"/>
    <property type="match status" value="1"/>
</dbReference>
<accession>A0AAW7IE83</accession>
<dbReference type="FunFam" id="1.10.1200.10:FF:000005">
    <property type="entry name" value="Nonribosomal peptide synthetase 1"/>
    <property type="match status" value="1"/>
</dbReference>
<dbReference type="PROSITE" id="PS00455">
    <property type="entry name" value="AMP_BINDING"/>
    <property type="match status" value="1"/>
</dbReference>
<dbReference type="PROSITE" id="PS50075">
    <property type="entry name" value="CARRIER"/>
    <property type="match status" value="1"/>
</dbReference>
<evidence type="ECO:0000259" key="10">
    <source>
        <dbReference type="PROSITE" id="PS50075"/>
    </source>
</evidence>
<evidence type="ECO:0000256" key="1">
    <source>
        <dbReference type="ARBA" id="ARBA00001957"/>
    </source>
</evidence>
<dbReference type="Pfam" id="PF00668">
    <property type="entry name" value="Condensation"/>
    <property type="match status" value="2"/>
</dbReference>
<evidence type="ECO:0000256" key="6">
    <source>
        <dbReference type="ARBA" id="ARBA00022679"/>
    </source>
</evidence>
<feature type="domain" description="Carrier" evidence="10">
    <location>
        <begin position="966"/>
        <end position="1040"/>
    </location>
</feature>
<dbReference type="SUPFAM" id="SSF52777">
    <property type="entry name" value="CoA-dependent acyltransferases"/>
    <property type="match status" value="4"/>
</dbReference>
<dbReference type="PANTHER" id="PTHR45527">
    <property type="entry name" value="NONRIBOSOMAL PEPTIDE SYNTHETASE"/>
    <property type="match status" value="1"/>
</dbReference>
<dbReference type="Gene3D" id="1.10.1200.10">
    <property type="entry name" value="ACP-like"/>
    <property type="match status" value="1"/>
</dbReference>
<dbReference type="PROSITE" id="PS00012">
    <property type="entry name" value="PHOSPHOPANTETHEINE"/>
    <property type="match status" value="1"/>
</dbReference>
<dbReference type="InterPro" id="IPR006162">
    <property type="entry name" value="Ppantetheine_attach_site"/>
</dbReference>
<dbReference type="SUPFAM" id="SSF56801">
    <property type="entry name" value="Acetyl-CoA synthetase-like"/>
    <property type="match status" value="1"/>
</dbReference>
<sequence length="1521" mass="175478">MSNEECYPFSHPQRRIWYTEVIYSGKGICNLKFLFKINRKMNYSILNRAVNRVISEHDGLRIRLKENRHQEPEQYFVKHQEREFDFFDFSSERDPDLLEKWIEQKAQETFTLFDSDLYYFALIKISDNECAVFGNVHHIIMDGLSIQIWTRQIAKYYYEFHSEKDVSIPKSSYVQFLVDEQTYLNSSRFQKDQSFWLEEFKTLPSVTGLKPYNAYQVSTRASRESFILSEHSKKKVEEFSDHSGFSIYTLFVAALSLSMYRWTSSLDIALGMAYGNRMTKMERELIGMMVSTVPLRMDIDPEEEALSFIGRVSRKQRKALRHQKYPFDLLLKQMNQENNNSVRLFGTTIDYRERGESGDSLWIPNREEVQDFAVHLENLTDIDSLQVHIDYREELFSKEEITRFFKTMLALMENIYKNPKQKVAEIEILSEEDKRKSLVEFNDPKLDFPPQATIHELFEQQAMIHPNAIAVMYEKERLTYRELNERANQLAHYLQKKGVGPDSLVGLCVERSPDMVVGILGILKAGGAYVPLDPTYPEQRLRYILKDAGIQLVVTQESLKGSKWLPDNIKSICLDRDQVEIEKERTALPISDVSPQHLAYVIYTSGSTGNPKGVMVEHHNVIRLFKSTECWYQFDEKDTWTLFHSYAFDFSVWEVWGALLYGGRLVVVPYWISRSPKDFYQLLVEEEVTVLNQTPSAFRQLIQVCEQEDENKNLHLRYVIFGGEALDPTSLLPWFQRYGEQKPQLINMYGITETTVHVTYYPITQDDVQHSSKSNIGKRIPDLEVYVLDACQQPVPFGVAGELYIGGAGLARGYLNRPELTAERFIPHLFSSDPGARLYRTGDLARYLPDGSLDYLGRIDHQVKIRGFRIELGEIESALNAAHASINEAVVIVREDQPGDKRLVAYVVGDGNVGAYREYLKAELPSYMVPSEFVMMEAIPLTANGKVDREALPVPEEREIKSECVAPRNANEETLATIWEQVLGIKKVGIHDNFFEVGGDSILSIQIISLANQLGLKLTPKQMFEHQTIAELVQVVKEDDQGVQAEQGAVMGEVPLTPIQYWFFEQEHPHPQHWNQSMLLRVRERLNVELLEEALLYLLKHHDALRFRYGQLLNGTWKQRNEGIDEQSVLRVIKRNDADQQGWNQVIQDEMDITQASFNLLKGPLMRIVYFDGGSNGNDRLFWTIHHLVVDGVSWRILLEDLQAVYNQLKQGKKVRLPAKSTSFKEWSERLQAYSESDISKEVLDYWHEHAAKQVMTIPVDHPIQETTEASTDQVTMTLGADETHALLHEVPATYKTRINEVLLTALVQAIADSTKQHKLSVHMEGHGREEMIEGVDLSRTVGWFTSIYPVHFDLQGTTTPIEGLKAVKDQLRRIPNHGVDYGILRYLNRELLPFYQQQKPSISFNYLGQLDQVFSKESLFMQETGFTRLDHAPESKPSHPIDVVAMVKDEKLHFVWMYSREQFSRLTIQEMAKGMLNQLRLLINPPAAESAFTVSDFADAEALTEESLSKVLLKLTKKRV</sequence>
<keyword evidence="4" id="KW-0597">Phosphoprotein</keyword>
<evidence type="ECO:0000256" key="7">
    <source>
        <dbReference type="ARBA" id="ARBA00022737"/>
    </source>
</evidence>
<keyword evidence="8" id="KW-0045">Antibiotic biosynthesis</keyword>
<gene>
    <name evidence="11" type="ORF">QUF89_16835</name>
</gene>
<dbReference type="GO" id="GO:0044550">
    <property type="term" value="P:secondary metabolite biosynthetic process"/>
    <property type="evidence" value="ECO:0007669"/>
    <property type="project" value="UniProtKB-ARBA"/>
</dbReference>
<dbReference type="Gene3D" id="3.30.559.10">
    <property type="entry name" value="Chloramphenicol acetyltransferase-like domain"/>
    <property type="match status" value="2"/>
</dbReference>
<dbReference type="Pfam" id="PF00550">
    <property type="entry name" value="PP-binding"/>
    <property type="match status" value="1"/>
</dbReference>
<dbReference type="InterPro" id="IPR009081">
    <property type="entry name" value="PP-bd_ACP"/>
</dbReference>
<dbReference type="FunFam" id="3.30.559.10:FF:000016">
    <property type="entry name" value="Nonribosomal peptide synthase Pes1"/>
    <property type="match status" value="1"/>
</dbReference>
<dbReference type="Gene3D" id="3.30.559.30">
    <property type="entry name" value="Nonribosomal peptide synthetase, condensation domain"/>
    <property type="match status" value="2"/>
</dbReference>
<dbReference type="FunFam" id="3.30.300.30:FF:000010">
    <property type="entry name" value="Enterobactin synthetase component F"/>
    <property type="match status" value="1"/>
</dbReference>
<evidence type="ECO:0000256" key="2">
    <source>
        <dbReference type="ARBA" id="ARBA00006432"/>
    </source>
</evidence>
<evidence type="ECO:0000256" key="8">
    <source>
        <dbReference type="ARBA" id="ARBA00023194"/>
    </source>
</evidence>
<evidence type="ECO:0000256" key="4">
    <source>
        <dbReference type="ARBA" id="ARBA00022553"/>
    </source>
</evidence>
<dbReference type="InterPro" id="IPR020845">
    <property type="entry name" value="AMP-binding_CS"/>
</dbReference>
<organism evidence="11 12">
    <name type="scientific">Peribacillus simplex</name>
    <dbReference type="NCBI Taxonomy" id="1478"/>
    <lineage>
        <taxon>Bacteria</taxon>
        <taxon>Bacillati</taxon>
        <taxon>Bacillota</taxon>
        <taxon>Bacilli</taxon>
        <taxon>Bacillales</taxon>
        <taxon>Bacillaceae</taxon>
        <taxon>Peribacillus</taxon>
    </lineage>
</organism>
<dbReference type="GO" id="GO:0016740">
    <property type="term" value="F:transferase activity"/>
    <property type="evidence" value="ECO:0007669"/>
    <property type="project" value="UniProtKB-KW"/>
</dbReference>
<protein>
    <submittedName>
        <fullName evidence="11">Amino acid adenylation domain-containing protein</fullName>
    </submittedName>
</protein>
<proteinExistence type="inferred from homology"/>
<comment type="similarity">
    <text evidence="2">Belongs to the ATP-dependent AMP-binding enzyme family.</text>
</comment>
<name>A0AAW7IE83_9BACI</name>
<evidence type="ECO:0000256" key="3">
    <source>
        <dbReference type="ARBA" id="ARBA00022450"/>
    </source>
</evidence>
<keyword evidence="7" id="KW-0677">Repeat</keyword>
<dbReference type="InterPro" id="IPR010071">
    <property type="entry name" value="AA_adenyl_dom"/>
</dbReference>
<dbReference type="GO" id="GO:0008610">
    <property type="term" value="P:lipid biosynthetic process"/>
    <property type="evidence" value="ECO:0007669"/>
    <property type="project" value="UniProtKB-ARBA"/>
</dbReference>
<dbReference type="InterPro" id="IPR036736">
    <property type="entry name" value="ACP-like_sf"/>
</dbReference>
<dbReference type="Pfam" id="PF00501">
    <property type="entry name" value="AMP-binding"/>
    <property type="match status" value="1"/>
</dbReference>
<evidence type="ECO:0000256" key="5">
    <source>
        <dbReference type="ARBA" id="ARBA00022598"/>
    </source>
</evidence>
<dbReference type="GO" id="GO:0005737">
    <property type="term" value="C:cytoplasm"/>
    <property type="evidence" value="ECO:0007669"/>
    <property type="project" value="TreeGrafter"/>
</dbReference>
<dbReference type="RefSeq" id="WP_289320453.1">
    <property type="nucleotide sequence ID" value="NZ_JAUCEY010000008.1"/>
</dbReference>
<dbReference type="GO" id="GO:0031177">
    <property type="term" value="F:phosphopantetheine binding"/>
    <property type="evidence" value="ECO:0007669"/>
    <property type="project" value="TreeGrafter"/>
</dbReference>
<dbReference type="InterPro" id="IPR000873">
    <property type="entry name" value="AMP-dep_synth/lig_dom"/>
</dbReference>
<keyword evidence="3" id="KW-0596">Phosphopantetheine</keyword>
<dbReference type="CDD" id="cd17643">
    <property type="entry name" value="A_NRPS_Cytc1-like"/>
    <property type="match status" value="1"/>
</dbReference>